<protein>
    <submittedName>
        <fullName evidence="1">Uncharacterized protein</fullName>
    </submittedName>
</protein>
<accession>A0ACB0Z1K5</accession>
<reference evidence="1" key="1">
    <citation type="submission" date="2023-11" db="EMBL/GenBank/DDBJ databases">
        <authorList>
            <person name="Poullet M."/>
        </authorList>
    </citation>
    <scope>NUCLEOTIDE SEQUENCE</scope>
    <source>
        <strain evidence="1">E1834</strain>
    </source>
</reference>
<evidence type="ECO:0000313" key="2">
    <source>
        <dbReference type="Proteomes" id="UP001497535"/>
    </source>
</evidence>
<keyword evidence="2" id="KW-1185">Reference proteome</keyword>
<sequence length="155" mass="16500">MKVFAFKYAPVFVCLLALFIICEIVNYSEGFPTGTLFREKRANGGNGKSLSKQENKLGGKKKSFKKNGSGGIVGTLKNAKKSLDNKSISGTQAVGLTALGVGLGTLVGTVAGRGIEKDQQGFMQQQYNGGGGFVPNYPQPAIMPQQFMPPPMPCY</sequence>
<name>A0ACB0Z1K5_MELEN</name>
<dbReference type="EMBL" id="CAVMJV010000022">
    <property type="protein sequence ID" value="CAK5071294.1"/>
    <property type="molecule type" value="Genomic_DNA"/>
</dbReference>
<proteinExistence type="predicted"/>
<dbReference type="Proteomes" id="UP001497535">
    <property type="component" value="Unassembled WGS sequence"/>
</dbReference>
<evidence type="ECO:0000313" key="1">
    <source>
        <dbReference type="EMBL" id="CAK5071294.1"/>
    </source>
</evidence>
<gene>
    <name evidence="1" type="ORF">MENTE1834_LOCUS18861</name>
</gene>
<comment type="caution">
    <text evidence="1">The sequence shown here is derived from an EMBL/GenBank/DDBJ whole genome shotgun (WGS) entry which is preliminary data.</text>
</comment>
<organism evidence="1 2">
    <name type="scientific">Meloidogyne enterolobii</name>
    <name type="common">Root-knot nematode worm</name>
    <name type="synonym">Meloidogyne mayaguensis</name>
    <dbReference type="NCBI Taxonomy" id="390850"/>
    <lineage>
        <taxon>Eukaryota</taxon>
        <taxon>Metazoa</taxon>
        <taxon>Ecdysozoa</taxon>
        <taxon>Nematoda</taxon>
        <taxon>Chromadorea</taxon>
        <taxon>Rhabditida</taxon>
        <taxon>Tylenchina</taxon>
        <taxon>Tylenchomorpha</taxon>
        <taxon>Tylenchoidea</taxon>
        <taxon>Meloidogynidae</taxon>
        <taxon>Meloidogyninae</taxon>
        <taxon>Meloidogyne</taxon>
    </lineage>
</organism>